<organism evidence="6 7">
    <name type="scientific">Craterilacuibacter sinensis</name>
    <dbReference type="NCBI Taxonomy" id="2686017"/>
    <lineage>
        <taxon>Bacteria</taxon>
        <taxon>Pseudomonadati</taxon>
        <taxon>Pseudomonadota</taxon>
        <taxon>Betaproteobacteria</taxon>
        <taxon>Neisseriales</taxon>
        <taxon>Neisseriaceae</taxon>
        <taxon>Craterilacuibacter</taxon>
    </lineage>
</organism>
<evidence type="ECO:0000313" key="6">
    <source>
        <dbReference type="EMBL" id="MXR37326.1"/>
    </source>
</evidence>
<feature type="binding site" evidence="2">
    <location>
        <begin position="86"/>
        <end position="87"/>
    </location>
    <ligand>
        <name>substrate</name>
    </ligand>
</feature>
<feature type="domain" description="L-asparaginase N-terminal" evidence="4">
    <location>
        <begin position="4"/>
        <end position="187"/>
    </location>
</feature>
<evidence type="ECO:0000313" key="7">
    <source>
        <dbReference type="Proteomes" id="UP000467214"/>
    </source>
</evidence>
<evidence type="ECO:0000256" key="2">
    <source>
        <dbReference type="PIRSR" id="PIRSR001220-2"/>
    </source>
</evidence>
<dbReference type="PRINTS" id="PR00139">
    <property type="entry name" value="ASNGLNASE"/>
</dbReference>
<dbReference type="PANTHER" id="PTHR11707:SF28">
    <property type="entry name" value="60 KDA LYSOPHOSPHOLIPASE"/>
    <property type="match status" value="1"/>
</dbReference>
<dbReference type="InterPro" id="IPR027474">
    <property type="entry name" value="L-asparaginase_N"/>
</dbReference>
<dbReference type="AlphaFoldDB" id="A0A845BT30"/>
<dbReference type="Pfam" id="PF17763">
    <property type="entry name" value="Asparaginase_C"/>
    <property type="match status" value="1"/>
</dbReference>
<dbReference type="SFLD" id="SFLDS00057">
    <property type="entry name" value="Glutaminase/Asparaginase"/>
    <property type="match status" value="1"/>
</dbReference>
<gene>
    <name evidence="6" type="ORF">GQF02_10105</name>
</gene>
<reference evidence="6 7" key="1">
    <citation type="submission" date="2019-12" db="EMBL/GenBank/DDBJ databases">
        <title>Neisseriaceae gen. nov. sp. Genome sequencing and assembly.</title>
        <authorList>
            <person name="Liu Z."/>
            <person name="Li A."/>
        </authorList>
    </citation>
    <scope>NUCLEOTIDE SEQUENCE [LARGE SCALE GENOMIC DNA]</scope>
    <source>
        <strain evidence="6 7">B2N2-7</strain>
    </source>
</reference>
<dbReference type="InterPro" id="IPR041725">
    <property type="entry name" value="L-asparaginase_I"/>
</dbReference>
<dbReference type="InterPro" id="IPR037152">
    <property type="entry name" value="L-asparaginase_N_sf"/>
</dbReference>
<proteinExistence type="predicted"/>
<dbReference type="EMBL" id="WSSB01000008">
    <property type="protein sequence ID" value="MXR37326.1"/>
    <property type="molecule type" value="Genomic_DNA"/>
</dbReference>
<dbReference type="Gene3D" id="3.40.50.1170">
    <property type="entry name" value="L-asparaginase, N-terminal domain"/>
    <property type="match status" value="1"/>
</dbReference>
<dbReference type="Proteomes" id="UP000467214">
    <property type="component" value="Unassembled WGS sequence"/>
</dbReference>
<dbReference type="PROSITE" id="PS00917">
    <property type="entry name" value="ASN_GLN_ASE_2"/>
    <property type="match status" value="1"/>
</dbReference>
<dbReference type="SUPFAM" id="SSF53774">
    <property type="entry name" value="Glutaminase/Asparaginase"/>
    <property type="match status" value="1"/>
</dbReference>
<feature type="domain" description="Asparaginase/glutaminase C-terminal" evidence="5">
    <location>
        <begin position="210"/>
        <end position="320"/>
    </location>
</feature>
<feature type="active site" evidence="3">
    <location>
        <position position="86"/>
    </location>
</feature>
<comment type="caution">
    <text evidence="6">The sequence shown here is derived from an EMBL/GenBank/DDBJ whole genome shotgun (WGS) entry which is preliminary data.</text>
</comment>
<dbReference type="CDD" id="cd08963">
    <property type="entry name" value="L-asparaginase_I"/>
    <property type="match status" value="1"/>
</dbReference>
<name>A0A845BT30_9NEIS</name>
<evidence type="ECO:0000256" key="3">
    <source>
        <dbReference type="PROSITE-ProRule" id="PRU10100"/>
    </source>
</evidence>
<protein>
    <submittedName>
        <fullName evidence="6">Asparaginase</fullName>
    </submittedName>
</protein>
<dbReference type="SMART" id="SM00870">
    <property type="entry name" value="Asparaginase"/>
    <property type="match status" value="1"/>
</dbReference>
<dbReference type="Pfam" id="PF00710">
    <property type="entry name" value="Asparaginase"/>
    <property type="match status" value="1"/>
</dbReference>
<evidence type="ECO:0000256" key="1">
    <source>
        <dbReference type="PIRSR" id="PIRSR001220-1"/>
    </source>
</evidence>
<dbReference type="PROSITE" id="PS51732">
    <property type="entry name" value="ASN_GLN_ASE_3"/>
    <property type="match status" value="1"/>
</dbReference>
<keyword evidence="7" id="KW-1185">Reference proteome</keyword>
<dbReference type="InterPro" id="IPR027475">
    <property type="entry name" value="Asparaginase/glutaminase_AS2"/>
</dbReference>
<evidence type="ECO:0000259" key="5">
    <source>
        <dbReference type="Pfam" id="PF17763"/>
    </source>
</evidence>
<dbReference type="PIRSF" id="PIRSF001220">
    <property type="entry name" value="L-ASNase_gatD"/>
    <property type="match status" value="1"/>
</dbReference>
<dbReference type="PANTHER" id="PTHR11707">
    <property type="entry name" value="L-ASPARAGINASE"/>
    <property type="match status" value="1"/>
</dbReference>
<feature type="active site" description="O-isoaspartyl threonine intermediate" evidence="1">
    <location>
        <position position="13"/>
    </location>
</feature>
<feature type="binding site" evidence="2">
    <location>
        <position position="55"/>
    </location>
    <ligand>
        <name>substrate</name>
    </ligand>
</feature>
<dbReference type="GO" id="GO:0004067">
    <property type="term" value="F:asparaginase activity"/>
    <property type="evidence" value="ECO:0007669"/>
    <property type="project" value="UniProtKB-UniRule"/>
</dbReference>
<dbReference type="RefSeq" id="WP_160796837.1">
    <property type="nucleotide sequence ID" value="NZ_WSSB01000008.1"/>
</dbReference>
<dbReference type="InterPro" id="IPR027473">
    <property type="entry name" value="L-asparaginase_C"/>
</dbReference>
<dbReference type="InterPro" id="IPR006034">
    <property type="entry name" value="Asparaginase/glutaminase-like"/>
</dbReference>
<accession>A0A845BT30</accession>
<dbReference type="Gene3D" id="3.40.50.40">
    <property type="match status" value="1"/>
</dbReference>
<sequence>MSKRILVLYSGGTIGMDHTPAGLAPVPGLLPRLLERFRSEQMDFELIEYPQLIDSSAITLANWNRLIGDIACHYHAYDGFVIIHGTDTMAYTASVLAFALQGLAKPVVITGSQLPLVHARSDGWGNLADAFEAACQEGLHEVVLAFDRVLLRGCRARKVDAASFAGFASPNAAPLAHFGIHVQWQRALWRQVQGDFHAQPLDERVNILPLMLMPGAAAAGFGVLLQGEHHGAILMSYGNGNAPADAALLAGVASASARGLPVLNLTQVQKGSVEIGAYAASQPLAQAGALPGLDMTPEAALAKLTVLASMPLTAEQRRAYLQQDWVGEMTVPA</sequence>
<dbReference type="InterPro" id="IPR036152">
    <property type="entry name" value="Asp/glu_Ase-like_sf"/>
</dbReference>
<dbReference type="PIRSF" id="PIRSF500176">
    <property type="entry name" value="L_ASNase"/>
    <property type="match status" value="1"/>
</dbReference>
<evidence type="ECO:0000259" key="4">
    <source>
        <dbReference type="Pfam" id="PF00710"/>
    </source>
</evidence>
<dbReference type="InterPro" id="IPR040919">
    <property type="entry name" value="Asparaginase_C"/>
</dbReference>